<name>M6W9M2_LEPBO</name>
<evidence type="ECO:0000313" key="4">
    <source>
        <dbReference type="EMBL" id="EMO61919.1"/>
    </source>
</evidence>
<accession>M6W9M2</accession>
<dbReference type="SUPFAM" id="SSF51011">
    <property type="entry name" value="Glycosyl hydrolase domain"/>
    <property type="match status" value="1"/>
</dbReference>
<dbReference type="FunFam" id="3.90.400.10:FF:000001">
    <property type="entry name" value="Maltase A3, isoform A"/>
    <property type="match status" value="1"/>
</dbReference>
<dbReference type="Proteomes" id="UP000012159">
    <property type="component" value="Unassembled WGS sequence"/>
</dbReference>
<dbReference type="GO" id="GO:0004556">
    <property type="term" value="F:alpha-amylase activity"/>
    <property type="evidence" value="ECO:0007669"/>
    <property type="project" value="TreeGrafter"/>
</dbReference>
<feature type="domain" description="Glycosyl hydrolase family 13 catalytic" evidence="3">
    <location>
        <begin position="68"/>
        <end position="463"/>
    </location>
</feature>
<dbReference type="EMBL" id="AKWF02000089">
    <property type="protein sequence ID" value="EMO61919.1"/>
    <property type="molecule type" value="Genomic_DNA"/>
</dbReference>
<evidence type="ECO:0000256" key="1">
    <source>
        <dbReference type="ARBA" id="ARBA00008061"/>
    </source>
</evidence>
<proteinExistence type="inferred from homology"/>
<dbReference type="Gene3D" id="3.90.400.10">
    <property type="entry name" value="Oligo-1,6-glucosidase, Domain 2"/>
    <property type="match status" value="1"/>
</dbReference>
<evidence type="ECO:0000256" key="2">
    <source>
        <dbReference type="ARBA" id="ARBA00023180"/>
    </source>
</evidence>
<keyword evidence="2" id="KW-0325">Glycoprotein</keyword>
<dbReference type="GO" id="GO:0009313">
    <property type="term" value="P:oligosaccharide catabolic process"/>
    <property type="evidence" value="ECO:0007669"/>
    <property type="project" value="TreeGrafter"/>
</dbReference>
<sequence length="600" mass="70987">MDSGEFEYYKFISSVETNSICKEYRLDNLHSNILDSIKPKRHDCEKNNFQKKSSYSIDKWWQKTTIYQIYPRSFADSNQDGIGDIPGIISKLDYLHDLGFETIWVSPLYKSPQMDHGYDVSDYYSIAPEYGTIKDAEKLIKEIHKRGMKIVFDMVMNHTSIEHDWFQQSRSNRENPKRDWYIWRDGKGKNKPPNNWSSFVTPKAWHYDSNTDQWYLASFLEFQPDLNYYNPEVKKAMFDVLRFWLRKGVDGFRLDIFHAIYKDKHFRDNPFRFKYIVSENDHDGYFQSRVYTVNHPNNFVFAKELRAVLDEFDGDRFAVGEVAGDDHIIKRYLGEEKDGLNLIFLFETLLLKFKTNFFRGIVKKMEEVYPYPNIPTYVFGNHDQRRYMMKINNNLEKGKLVALFQFTARGVPVTYYGEEIGMTNETIKLTEAQDPLARIYRWLGDSFSELLGLADVIIRDRARSPMQWDDSPNAGFTSREATPWIRVHGNYRERNVLIESEDRDSLLNTYKNVLHLRNKSRALKEGSLRLIEENVPKDMLVYLREFEKESKLVVFNFGKKVRFFSNPTDCGKYFFSTVLFEHNEFEQFKMPPCSGVILGN</sequence>
<protein>
    <submittedName>
        <fullName evidence="4">Alpha amylase, catalytic domain protein</fullName>
    </submittedName>
</protein>
<dbReference type="CDD" id="cd11333">
    <property type="entry name" value="AmyAc_SI_OligoGlu_DGase"/>
    <property type="match status" value="1"/>
</dbReference>
<organism evidence="4 5">
    <name type="scientific">Leptospira borgpetersenii serovar Pomona str. 200901868</name>
    <dbReference type="NCBI Taxonomy" id="1192866"/>
    <lineage>
        <taxon>Bacteria</taxon>
        <taxon>Pseudomonadati</taxon>
        <taxon>Spirochaetota</taxon>
        <taxon>Spirochaetia</taxon>
        <taxon>Leptospirales</taxon>
        <taxon>Leptospiraceae</taxon>
        <taxon>Leptospira</taxon>
    </lineage>
</organism>
<dbReference type="PANTHER" id="PTHR10357">
    <property type="entry name" value="ALPHA-AMYLASE FAMILY MEMBER"/>
    <property type="match status" value="1"/>
</dbReference>
<dbReference type="InterPro" id="IPR017853">
    <property type="entry name" value="GH"/>
</dbReference>
<gene>
    <name evidence="4" type="ORF">LEP1GSC133_2395</name>
</gene>
<dbReference type="InterPro" id="IPR045857">
    <property type="entry name" value="O16G_dom_2"/>
</dbReference>
<evidence type="ECO:0000259" key="3">
    <source>
        <dbReference type="SMART" id="SM00642"/>
    </source>
</evidence>
<dbReference type="STRING" id="1192866.LEP1GSC133_2395"/>
<evidence type="ECO:0000313" key="5">
    <source>
        <dbReference type="Proteomes" id="UP000012159"/>
    </source>
</evidence>
<dbReference type="AlphaFoldDB" id="M6W9M2"/>
<reference evidence="4 5" key="1">
    <citation type="submission" date="2013-01" db="EMBL/GenBank/DDBJ databases">
        <authorList>
            <person name="Harkins D.M."/>
            <person name="Durkin A.S."/>
            <person name="Brinkac L.M."/>
            <person name="Haft D.H."/>
            <person name="Selengut J.D."/>
            <person name="Sanka R."/>
            <person name="DePew J."/>
            <person name="Purushe J."/>
            <person name="Picardeau M."/>
            <person name="Werts C."/>
            <person name="Goarant C."/>
            <person name="Vinetz J.M."/>
            <person name="Sutton G.G."/>
            <person name="Nierman W.C."/>
            <person name="Fouts D.E."/>
        </authorList>
    </citation>
    <scope>NUCLEOTIDE SEQUENCE [LARGE SCALE GENOMIC DNA]</scope>
    <source>
        <strain evidence="4 5">200901868</strain>
    </source>
</reference>
<dbReference type="InterPro" id="IPR006047">
    <property type="entry name" value="GH13_cat_dom"/>
</dbReference>
<comment type="similarity">
    <text evidence="1">Belongs to the glycosyl hydrolase 13 family.</text>
</comment>
<dbReference type="SMART" id="SM00642">
    <property type="entry name" value="Aamy"/>
    <property type="match status" value="1"/>
</dbReference>
<dbReference type="Pfam" id="PF00128">
    <property type="entry name" value="Alpha-amylase"/>
    <property type="match status" value="1"/>
</dbReference>
<dbReference type="SUPFAM" id="SSF51445">
    <property type="entry name" value="(Trans)glycosidases"/>
    <property type="match status" value="1"/>
</dbReference>
<comment type="caution">
    <text evidence="4">The sequence shown here is derived from an EMBL/GenBank/DDBJ whole genome shotgun (WGS) entry which is preliminary data.</text>
</comment>
<dbReference type="PANTHER" id="PTHR10357:SF179">
    <property type="entry name" value="NEUTRAL AND BASIC AMINO ACID TRANSPORT PROTEIN RBAT"/>
    <property type="match status" value="1"/>
</dbReference>
<dbReference type="Gene3D" id="3.20.20.80">
    <property type="entry name" value="Glycosidases"/>
    <property type="match status" value="1"/>
</dbReference>